<organism evidence="1 2">
    <name type="scientific">Trichinella zimbabwensis</name>
    <dbReference type="NCBI Taxonomy" id="268475"/>
    <lineage>
        <taxon>Eukaryota</taxon>
        <taxon>Metazoa</taxon>
        <taxon>Ecdysozoa</taxon>
        <taxon>Nematoda</taxon>
        <taxon>Enoplea</taxon>
        <taxon>Dorylaimia</taxon>
        <taxon>Trichinellida</taxon>
        <taxon>Trichinellidae</taxon>
        <taxon>Trichinella</taxon>
    </lineage>
</organism>
<evidence type="ECO:0000313" key="1">
    <source>
        <dbReference type="EMBL" id="KRY94325.1"/>
    </source>
</evidence>
<gene>
    <name evidence="1" type="ORF">T11_13894</name>
</gene>
<protein>
    <submittedName>
        <fullName evidence="1">Uncharacterized protein</fullName>
    </submittedName>
</protein>
<proteinExistence type="predicted"/>
<dbReference type="AlphaFoldDB" id="A0A0V1G861"/>
<name>A0A0V1G861_9BILA</name>
<keyword evidence="2" id="KW-1185">Reference proteome</keyword>
<dbReference type="EMBL" id="JYDP01005205">
    <property type="protein sequence ID" value="KRY94325.1"/>
    <property type="molecule type" value="Genomic_DNA"/>
</dbReference>
<dbReference type="Proteomes" id="UP000055024">
    <property type="component" value="Unassembled WGS sequence"/>
</dbReference>
<sequence>MRVFVEKTARGGNNACKVVVTARGRKKPSMPDW</sequence>
<evidence type="ECO:0000313" key="2">
    <source>
        <dbReference type="Proteomes" id="UP000055024"/>
    </source>
</evidence>
<accession>A0A0V1G861</accession>
<comment type="caution">
    <text evidence="1">The sequence shown here is derived from an EMBL/GenBank/DDBJ whole genome shotgun (WGS) entry which is preliminary data.</text>
</comment>
<reference evidence="1 2" key="1">
    <citation type="submission" date="2015-01" db="EMBL/GenBank/DDBJ databases">
        <title>Evolution of Trichinella species and genotypes.</title>
        <authorList>
            <person name="Korhonen P.K."/>
            <person name="Edoardo P."/>
            <person name="Giuseppe L.R."/>
            <person name="Gasser R.B."/>
        </authorList>
    </citation>
    <scope>NUCLEOTIDE SEQUENCE [LARGE SCALE GENOMIC DNA]</scope>
    <source>
        <strain evidence="1">ISS1029</strain>
    </source>
</reference>